<keyword evidence="5" id="KW-1185">Reference proteome</keyword>
<dbReference type="Pfam" id="PF01757">
    <property type="entry name" value="Acyl_transf_3"/>
    <property type="match status" value="1"/>
</dbReference>
<accession>E2SG25</accession>
<organism evidence="4 5">
    <name type="scientific">Aeromicrobium marinum DSM 15272</name>
    <dbReference type="NCBI Taxonomy" id="585531"/>
    <lineage>
        <taxon>Bacteria</taxon>
        <taxon>Bacillati</taxon>
        <taxon>Actinomycetota</taxon>
        <taxon>Actinomycetes</taxon>
        <taxon>Propionibacteriales</taxon>
        <taxon>Nocardioidaceae</taxon>
        <taxon>Aeromicrobium</taxon>
    </lineage>
</organism>
<dbReference type="Proteomes" id="UP000003111">
    <property type="component" value="Unassembled WGS sequence"/>
</dbReference>
<evidence type="ECO:0000313" key="5">
    <source>
        <dbReference type="Proteomes" id="UP000003111"/>
    </source>
</evidence>
<evidence type="ECO:0000259" key="2">
    <source>
        <dbReference type="Pfam" id="PF01757"/>
    </source>
</evidence>
<dbReference type="GO" id="GO:0009103">
    <property type="term" value="P:lipopolysaccharide biosynthetic process"/>
    <property type="evidence" value="ECO:0007669"/>
    <property type="project" value="TreeGrafter"/>
</dbReference>
<dbReference type="PANTHER" id="PTHR23028">
    <property type="entry name" value="ACETYLTRANSFERASE"/>
    <property type="match status" value="1"/>
</dbReference>
<dbReference type="HOGENOM" id="CLU_005679_10_1_11"/>
<feature type="transmembrane region" description="Helical" evidence="1">
    <location>
        <begin position="195"/>
        <end position="215"/>
    </location>
</feature>
<name>E2SG25_9ACTN</name>
<dbReference type="InterPro" id="IPR050879">
    <property type="entry name" value="Acyltransferase_3"/>
</dbReference>
<evidence type="ECO:0000256" key="1">
    <source>
        <dbReference type="SAM" id="Phobius"/>
    </source>
</evidence>
<feature type="domain" description="Acyltransferase 3" evidence="2">
    <location>
        <begin position="4"/>
        <end position="318"/>
    </location>
</feature>
<keyword evidence="4" id="KW-0012">Acyltransferase</keyword>
<sequence length="689" mass="73400">MRTEIQALRAVAVLAVVGYHLWPNRLPGGFVGVDVFFVVSGFLITDHLLREVATRNRVHLPTFWARRARRLLPASFVTIAATAAAVYLWVPENRWPQFGRELLASAFYVENWELSRQAVDYLAQSNVVSPSQHFWSLGVEEQFYLVWPVLIGAATLLAVRLRRRPDVVVAAALLLVFAASLAHSVDLTPSDPGRAYFSTLTRAWEFAAGGLLAWLGRRVALERVGGAGLRSAVSWGGFAAIGVSLLVIDGSTPFPGYAAGLPVLGTVAVILAGAPSSRLSPAPLMDRRPVQLLGDVSYGVYLWHWPLIVLLPYVTGADLGTTDKLGILLGSVLLGWLSKTLVEDRFRSPGPPTGGWTGPSRTFATVGAASAVLVVSCLALVTWTPAALPDAREVAATPCLGAKALLDPGCDGRIDDALVTEAAAFATDLAPADISACETSANSRTYRRCSFGSTDPAALGVALVGDSHATRIADAVRTTAESESWRLSTFLVSGCPMLAREWVGSTWGADATYSEICRTTAVRALDEVAADPTIDVVVVTNRTRLYLSEDPDLWPLTAAQVADVLTRLQQAGKAVVVLRDTPEMRGVPVEGGVGAVDCLLQTDDATDCSVPRAEIAFDDPLRTAGEMTGSPVVDLDDLVCDDARCFTQIGGIVVYTDDNHLTTTFARTAQPTIAARLTAAVEALGKDPS</sequence>
<feature type="transmembrane region" description="Helical" evidence="1">
    <location>
        <begin position="142"/>
        <end position="159"/>
    </location>
</feature>
<reference evidence="4" key="1">
    <citation type="submission" date="2010-08" db="EMBL/GenBank/DDBJ databases">
        <authorList>
            <person name="Muzny D."/>
            <person name="Qin X."/>
            <person name="Buhay C."/>
            <person name="Dugan-Rocha S."/>
            <person name="Ding Y."/>
            <person name="Chen G."/>
            <person name="Hawes A."/>
            <person name="Holder M."/>
            <person name="Jhangiani S."/>
            <person name="Johnson A."/>
            <person name="Khan Z."/>
            <person name="Li Z."/>
            <person name="Liu W."/>
            <person name="Liu X."/>
            <person name="Perez L."/>
            <person name="Shen H."/>
            <person name="Wang Q."/>
            <person name="Watt J."/>
            <person name="Xi L."/>
            <person name="Xin Y."/>
            <person name="Zhou J."/>
            <person name="Deng J."/>
            <person name="Jiang H."/>
            <person name="Liu Y."/>
            <person name="Qu J."/>
            <person name="Song X.-Z."/>
            <person name="Zhang L."/>
            <person name="Villasana D."/>
            <person name="Johnson A."/>
            <person name="Liu J."/>
            <person name="Liyanage D."/>
            <person name="Lorensuhewa L."/>
            <person name="Robinson T."/>
            <person name="Song A."/>
            <person name="Song B.-B."/>
            <person name="Dinh H."/>
            <person name="Thornton R."/>
            <person name="Coyle M."/>
            <person name="Francisco L."/>
            <person name="Jackson L."/>
            <person name="Javaid M."/>
            <person name="Korchina V."/>
            <person name="Kovar C."/>
            <person name="Mata R."/>
            <person name="Mathew T."/>
            <person name="Ngo R."/>
            <person name="Nguyen L."/>
            <person name="Nguyen N."/>
            <person name="Okwuonu G."/>
            <person name="Ongeri F."/>
            <person name="Pham C."/>
            <person name="Simmons D."/>
            <person name="Wilczek-Boney K."/>
            <person name="Hale W."/>
            <person name="Jakkamsetti A."/>
            <person name="Pham P."/>
            <person name="Ruth R."/>
            <person name="San Lucas F."/>
            <person name="Warren J."/>
            <person name="Zhang J."/>
            <person name="Zhao Z."/>
            <person name="Zhou C."/>
            <person name="Zhu D."/>
            <person name="Lee S."/>
            <person name="Bess C."/>
            <person name="Blankenburg K."/>
            <person name="Forbes L."/>
            <person name="Fu Q."/>
            <person name="Gubbala S."/>
            <person name="Hirani K."/>
            <person name="Jayaseelan J.C."/>
            <person name="Lara F."/>
            <person name="Munidasa M."/>
            <person name="Palculict T."/>
            <person name="Patil S."/>
            <person name="Pu L.-L."/>
            <person name="Saada N."/>
            <person name="Tang L."/>
            <person name="Weissenberger G."/>
            <person name="Zhu Y."/>
            <person name="Hemphill L."/>
            <person name="Shang Y."/>
            <person name="Youmans B."/>
            <person name="Ayvaz T."/>
            <person name="Ross M."/>
            <person name="Santibanez J."/>
            <person name="Aqrawi P."/>
            <person name="Gross S."/>
            <person name="Joshi V."/>
            <person name="Fowler G."/>
            <person name="Nazareth L."/>
            <person name="Reid J."/>
            <person name="Worley K."/>
            <person name="Petrosino J."/>
            <person name="Highlander S."/>
            <person name="Gibbs R."/>
        </authorList>
    </citation>
    <scope>NUCLEOTIDE SEQUENCE [LARGE SCALE GENOMIC DNA]</scope>
    <source>
        <strain evidence="4">DSM 15272</strain>
    </source>
</reference>
<gene>
    <name evidence="4" type="ORF">HMPREF0063_12984</name>
</gene>
<feature type="transmembrane region" description="Helical" evidence="1">
    <location>
        <begin position="254"/>
        <end position="272"/>
    </location>
</feature>
<dbReference type="GO" id="GO:0016020">
    <property type="term" value="C:membrane"/>
    <property type="evidence" value="ECO:0007669"/>
    <property type="project" value="TreeGrafter"/>
</dbReference>
<feature type="transmembrane region" description="Helical" evidence="1">
    <location>
        <begin position="166"/>
        <end position="183"/>
    </location>
</feature>
<dbReference type="InterPro" id="IPR002656">
    <property type="entry name" value="Acyl_transf_3_dom"/>
</dbReference>
<proteinExistence type="predicted"/>
<dbReference type="PANTHER" id="PTHR23028:SF53">
    <property type="entry name" value="ACYL_TRANSF_3 DOMAIN-CONTAINING PROTEIN"/>
    <property type="match status" value="1"/>
</dbReference>
<dbReference type="EMBL" id="ACLF03000016">
    <property type="protein sequence ID" value="EFQ81782.1"/>
    <property type="molecule type" value="Genomic_DNA"/>
</dbReference>
<dbReference type="eggNOG" id="COG1835">
    <property type="taxonomic scope" value="Bacteria"/>
</dbReference>
<protein>
    <submittedName>
        <fullName evidence="4">Acyltransferase</fullName>
    </submittedName>
</protein>
<keyword evidence="1" id="KW-0812">Transmembrane</keyword>
<feature type="transmembrane region" description="Helical" evidence="1">
    <location>
        <begin position="227"/>
        <end position="248"/>
    </location>
</feature>
<feature type="transmembrane region" description="Helical" evidence="1">
    <location>
        <begin position="325"/>
        <end position="342"/>
    </location>
</feature>
<dbReference type="InterPro" id="IPR043968">
    <property type="entry name" value="SGNH"/>
</dbReference>
<keyword evidence="4" id="KW-0808">Transferase</keyword>
<feature type="transmembrane region" description="Helical" evidence="1">
    <location>
        <begin position="363"/>
        <end position="383"/>
    </location>
</feature>
<dbReference type="GO" id="GO:0016747">
    <property type="term" value="F:acyltransferase activity, transferring groups other than amino-acyl groups"/>
    <property type="evidence" value="ECO:0007669"/>
    <property type="project" value="InterPro"/>
</dbReference>
<feature type="transmembrane region" description="Helical" evidence="1">
    <location>
        <begin position="70"/>
        <end position="90"/>
    </location>
</feature>
<evidence type="ECO:0000313" key="4">
    <source>
        <dbReference type="EMBL" id="EFQ81782.1"/>
    </source>
</evidence>
<dbReference type="Pfam" id="PF19040">
    <property type="entry name" value="SGNH"/>
    <property type="match status" value="1"/>
</dbReference>
<keyword evidence="1" id="KW-1133">Transmembrane helix</keyword>
<keyword evidence="1" id="KW-0472">Membrane</keyword>
<feature type="domain" description="SGNH" evidence="3">
    <location>
        <begin position="437"/>
        <end position="674"/>
    </location>
</feature>
<feature type="transmembrane region" description="Helical" evidence="1">
    <location>
        <begin position="28"/>
        <end position="49"/>
    </location>
</feature>
<dbReference type="STRING" id="585531.HMPREF0063_12984"/>
<dbReference type="AlphaFoldDB" id="E2SG25"/>
<feature type="transmembrane region" description="Helical" evidence="1">
    <location>
        <begin position="292"/>
        <end position="313"/>
    </location>
</feature>
<feature type="transmembrane region" description="Helical" evidence="1">
    <location>
        <begin position="7"/>
        <end position="22"/>
    </location>
</feature>
<evidence type="ECO:0000259" key="3">
    <source>
        <dbReference type="Pfam" id="PF19040"/>
    </source>
</evidence>
<comment type="caution">
    <text evidence="4">The sequence shown here is derived from an EMBL/GenBank/DDBJ whole genome shotgun (WGS) entry which is preliminary data.</text>
</comment>